<sequence>MTTYALDTAGDVCPFPLVDARRAMEQLQVGDQLRIDFDCTQATESLPQWAAEDGHEVTAFDRTGDAAWTITVRKGR</sequence>
<dbReference type="InterPro" id="IPR001455">
    <property type="entry name" value="TusA-like"/>
</dbReference>
<organism evidence="3 4">
    <name type="scientific">Kytococcus schroeteri</name>
    <dbReference type="NCBI Taxonomy" id="138300"/>
    <lineage>
        <taxon>Bacteria</taxon>
        <taxon>Bacillati</taxon>
        <taxon>Actinomycetota</taxon>
        <taxon>Actinomycetes</taxon>
        <taxon>Micrococcales</taxon>
        <taxon>Kytococcaceae</taxon>
        <taxon>Kytococcus</taxon>
    </lineage>
</organism>
<dbReference type="PROSITE" id="PS01148">
    <property type="entry name" value="UPF0033"/>
    <property type="match status" value="1"/>
</dbReference>
<accession>A0A2I1PCS6</accession>
<evidence type="ECO:0000256" key="1">
    <source>
        <dbReference type="ARBA" id="ARBA00008984"/>
    </source>
</evidence>
<dbReference type="PANTHER" id="PTHR33279">
    <property type="entry name" value="SULFUR CARRIER PROTEIN YEDF-RELATED"/>
    <property type="match status" value="1"/>
</dbReference>
<dbReference type="PANTHER" id="PTHR33279:SF6">
    <property type="entry name" value="SULFUR CARRIER PROTEIN YEDF-RELATED"/>
    <property type="match status" value="1"/>
</dbReference>
<gene>
    <name evidence="3" type="ORF">CYJ76_02265</name>
</gene>
<evidence type="ECO:0000259" key="2">
    <source>
        <dbReference type="PROSITE" id="PS01148"/>
    </source>
</evidence>
<dbReference type="InterPro" id="IPR036868">
    <property type="entry name" value="TusA-like_sf"/>
</dbReference>
<dbReference type="GO" id="GO:0016740">
    <property type="term" value="F:transferase activity"/>
    <property type="evidence" value="ECO:0007669"/>
    <property type="project" value="UniProtKB-KW"/>
</dbReference>
<keyword evidence="4" id="KW-1185">Reference proteome</keyword>
<name>A0A2I1PCS6_9MICO</name>
<protein>
    <submittedName>
        <fullName evidence="3">Sulfurtransferase TusA family protein</fullName>
    </submittedName>
</protein>
<keyword evidence="3" id="KW-0808">Transferase</keyword>
<dbReference type="CDD" id="cd00291">
    <property type="entry name" value="SirA_YedF_YeeD"/>
    <property type="match status" value="1"/>
</dbReference>
<evidence type="ECO:0000313" key="4">
    <source>
        <dbReference type="Proteomes" id="UP000234206"/>
    </source>
</evidence>
<evidence type="ECO:0000313" key="3">
    <source>
        <dbReference type="EMBL" id="PKZ42404.1"/>
    </source>
</evidence>
<dbReference type="Proteomes" id="UP000234206">
    <property type="component" value="Unassembled WGS sequence"/>
</dbReference>
<proteinExistence type="inferred from homology"/>
<dbReference type="OrthoDB" id="5325383at2"/>
<dbReference type="Gene3D" id="3.30.110.40">
    <property type="entry name" value="TusA-like domain"/>
    <property type="match status" value="1"/>
</dbReference>
<dbReference type="AlphaFoldDB" id="A0A2I1PCS6"/>
<dbReference type="RefSeq" id="WP_070705150.1">
    <property type="nucleotide sequence ID" value="NZ_JBHLVH010000002.1"/>
</dbReference>
<dbReference type="SUPFAM" id="SSF64307">
    <property type="entry name" value="SirA-like"/>
    <property type="match status" value="1"/>
</dbReference>
<dbReference type="EMBL" id="PKIZ01000003">
    <property type="protein sequence ID" value="PKZ42404.1"/>
    <property type="molecule type" value="Genomic_DNA"/>
</dbReference>
<comment type="caution">
    <text evidence="3">The sequence shown here is derived from an EMBL/GenBank/DDBJ whole genome shotgun (WGS) entry which is preliminary data.</text>
</comment>
<comment type="similarity">
    <text evidence="1">Belongs to the sulfur carrier protein TusA family.</text>
</comment>
<dbReference type="Pfam" id="PF01206">
    <property type="entry name" value="TusA"/>
    <property type="match status" value="1"/>
</dbReference>
<feature type="domain" description="UPF0033" evidence="2">
    <location>
        <begin position="6"/>
        <end position="30"/>
    </location>
</feature>
<reference evidence="3 4" key="1">
    <citation type="submission" date="2017-12" db="EMBL/GenBank/DDBJ databases">
        <title>Phylogenetic diversity of female urinary microbiome.</title>
        <authorList>
            <person name="Thomas-White K."/>
            <person name="Wolfe A.J."/>
        </authorList>
    </citation>
    <scope>NUCLEOTIDE SEQUENCE [LARGE SCALE GENOMIC DNA]</scope>
    <source>
        <strain evidence="3 4">UMB1298</strain>
    </source>
</reference>